<feature type="transmembrane region" description="Helical" evidence="1">
    <location>
        <begin position="153"/>
        <end position="171"/>
    </location>
</feature>
<proteinExistence type="predicted"/>
<reference evidence="2" key="2">
    <citation type="submission" date="2021-04" db="EMBL/GenBank/DDBJ databases">
        <authorList>
            <person name="Gilroy R."/>
        </authorList>
    </citation>
    <scope>NUCLEOTIDE SEQUENCE</scope>
    <source>
        <strain evidence="2">ChiSjej5B23-15282</strain>
    </source>
</reference>
<keyword evidence="1" id="KW-0472">Membrane</keyword>
<dbReference type="AlphaFoldDB" id="A0A9D1VY30"/>
<name>A0A9D1VY30_9FIRM</name>
<dbReference type="Pfam" id="PF09548">
    <property type="entry name" value="Spore_III_AB"/>
    <property type="match status" value="1"/>
</dbReference>
<keyword evidence="1" id="KW-0812">Transmembrane</keyword>
<evidence type="ECO:0000256" key="1">
    <source>
        <dbReference type="SAM" id="Phobius"/>
    </source>
</evidence>
<comment type="caution">
    <text evidence="2">The sequence shown here is derived from an EMBL/GenBank/DDBJ whole genome shotgun (WGS) entry which is preliminary data.</text>
</comment>
<gene>
    <name evidence="2" type="ORF">H9981_07985</name>
</gene>
<organism evidence="2 3">
    <name type="scientific">Candidatus Mediterraneibacter caccavium</name>
    <dbReference type="NCBI Taxonomy" id="2838661"/>
    <lineage>
        <taxon>Bacteria</taxon>
        <taxon>Bacillati</taxon>
        <taxon>Bacillota</taxon>
        <taxon>Clostridia</taxon>
        <taxon>Lachnospirales</taxon>
        <taxon>Lachnospiraceae</taxon>
        <taxon>Mediterraneibacter</taxon>
    </lineage>
</organism>
<evidence type="ECO:0000313" key="3">
    <source>
        <dbReference type="Proteomes" id="UP000824243"/>
    </source>
</evidence>
<dbReference type="InterPro" id="IPR014198">
    <property type="entry name" value="Spore_III_AB"/>
</dbReference>
<dbReference type="EMBL" id="DXFA01000140">
    <property type="protein sequence ID" value="HIX48931.1"/>
    <property type="molecule type" value="Genomic_DNA"/>
</dbReference>
<reference evidence="2" key="1">
    <citation type="journal article" date="2021" name="PeerJ">
        <title>Extensive microbial diversity within the chicken gut microbiome revealed by metagenomics and culture.</title>
        <authorList>
            <person name="Gilroy R."/>
            <person name="Ravi A."/>
            <person name="Getino M."/>
            <person name="Pursley I."/>
            <person name="Horton D.L."/>
            <person name="Alikhan N.F."/>
            <person name="Baker D."/>
            <person name="Gharbi K."/>
            <person name="Hall N."/>
            <person name="Watson M."/>
            <person name="Adriaenssens E.M."/>
            <person name="Foster-Nyarko E."/>
            <person name="Jarju S."/>
            <person name="Secka A."/>
            <person name="Antonio M."/>
            <person name="Oren A."/>
            <person name="Chaudhuri R.R."/>
            <person name="La Ragione R."/>
            <person name="Hildebrand F."/>
            <person name="Pallen M.J."/>
        </authorList>
    </citation>
    <scope>NUCLEOTIDE SEQUENCE</scope>
    <source>
        <strain evidence="2">ChiSjej5B23-15282</strain>
    </source>
</reference>
<protein>
    <submittedName>
        <fullName evidence="2">Stage III sporulation protein AB</fullName>
    </submittedName>
</protein>
<dbReference type="Proteomes" id="UP000824243">
    <property type="component" value="Unassembled WGS sequence"/>
</dbReference>
<keyword evidence="1" id="KW-1133">Transmembrane helix</keyword>
<evidence type="ECO:0000313" key="2">
    <source>
        <dbReference type="EMBL" id="HIX48931.1"/>
    </source>
</evidence>
<sequence>MQRVIGGLLILTATGGAGYVYGKELKRYLGRLLYFRYVMSLIKGEIAYTHAPLPEIFSEVARRVKEPYDRWLIRTAAEMEKRDEYGFARMWNRCVDRYLGELNLKYEHSILVKEPGTFLGSLEKDTLDHALQMYLNKVDLEIEKLREGLASKIRVGGCLGVMSGVFLIVILL</sequence>
<accession>A0A9D1VY30</accession>